<proteinExistence type="predicted"/>
<accession>A0ABV0RH41</accession>
<sequence length="67" mass="7466">MLLVKDRCGLPPSRSQLHLKLTLKHGSRCRNGWKRYHRWLLAAVDPTSCLTFAGGSGGARFESALSR</sequence>
<comment type="caution">
    <text evidence="1">The sequence shown here is derived from an EMBL/GenBank/DDBJ whole genome shotgun (WGS) entry which is preliminary data.</text>
</comment>
<dbReference type="Proteomes" id="UP001434883">
    <property type="component" value="Unassembled WGS sequence"/>
</dbReference>
<gene>
    <name evidence="1" type="ORF">XENOCAPTIV_003929</name>
</gene>
<organism evidence="1 2">
    <name type="scientific">Xenoophorus captivus</name>
    <dbReference type="NCBI Taxonomy" id="1517983"/>
    <lineage>
        <taxon>Eukaryota</taxon>
        <taxon>Metazoa</taxon>
        <taxon>Chordata</taxon>
        <taxon>Craniata</taxon>
        <taxon>Vertebrata</taxon>
        <taxon>Euteleostomi</taxon>
        <taxon>Actinopterygii</taxon>
        <taxon>Neopterygii</taxon>
        <taxon>Teleostei</taxon>
        <taxon>Neoteleostei</taxon>
        <taxon>Acanthomorphata</taxon>
        <taxon>Ovalentaria</taxon>
        <taxon>Atherinomorphae</taxon>
        <taxon>Cyprinodontiformes</taxon>
        <taxon>Goodeidae</taxon>
        <taxon>Xenoophorus</taxon>
    </lineage>
</organism>
<keyword evidence="2" id="KW-1185">Reference proteome</keyword>
<dbReference type="EMBL" id="JAHRIN010043417">
    <property type="protein sequence ID" value="MEQ2206863.1"/>
    <property type="molecule type" value="Genomic_DNA"/>
</dbReference>
<evidence type="ECO:0000313" key="1">
    <source>
        <dbReference type="EMBL" id="MEQ2206863.1"/>
    </source>
</evidence>
<protein>
    <submittedName>
        <fullName evidence="1">Uncharacterized protein</fullName>
    </submittedName>
</protein>
<reference evidence="1 2" key="1">
    <citation type="submission" date="2021-06" db="EMBL/GenBank/DDBJ databases">
        <authorList>
            <person name="Palmer J.M."/>
        </authorList>
    </citation>
    <scope>NUCLEOTIDE SEQUENCE [LARGE SCALE GENOMIC DNA]</scope>
    <source>
        <strain evidence="1 2">XC_2019</strain>
        <tissue evidence="1">Muscle</tissue>
    </source>
</reference>
<evidence type="ECO:0000313" key="2">
    <source>
        <dbReference type="Proteomes" id="UP001434883"/>
    </source>
</evidence>
<name>A0ABV0RH41_9TELE</name>